<dbReference type="SUPFAM" id="SSF46977">
    <property type="entry name" value="Succinate dehydrogenase/fumarate reductase flavoprotein C-terminal domain"/>
    <property type="match status" value="1"/>
</dbReference>
<comment type="catalytic activity">
    <reaction evidence="10">
        <text>L-aspartate + O2 = iminosuccinate + H2O2</text>
        <dbReference type="Rhea" id="RHEA:25876"/>
        <dbReference type="ChEBI" id="CHEBI:15379"/>
        <dbReference type="ChEBI" id="CHEBI:16240"/>
        <dbReference type="ChEBI" id="CHEBI:29991"/>
        <dbReference type="ChEBI" id="CHEBI:77875"/>
        <dbReference type="EC" id="1.4.3.16"/>
    </reaction>
    <physiologicalReaction direction="left-to-right" evidence="10">
        <dbReference type="Rhea" id="RHEA:25877"/>
    </physiologicalReaction>
</comment>
<dbReference type="InterPro" id="IPR005288">
    <property type="entry name" value="NadB"/>
</dbReference>
<proteinExistence type="inferred from homology"/>
<feature type="domain" description="Fumarate reductase/succinate dehydrogenase flavoprotein-like C-terminal" evidence="14">
    <location>
        <begin position="412"/>
        <end position="504"/>
    </location>
</feature>
<evidence type="ECO:0000259" key="13">
    <source>
        <dbReference type="Pfam" id="PF00890"/>
    </source>
</evidence>
<evidence type="ECO:0000256" key="7">
    <source>
        <dbReference type="ARBA" id="ARBA00022642"/>
    </source>
</evidence>
<evidence type="ECO:0000256" key="12">
    <source>
        <dbReference type="RuleBase" id="RU362049"/>
    </source>
</evidence>
<dbReference type="Pfam" id="PF02910">
    <property type="entry name" value="Succ_DH_flav_C"/>
    <property type="match status" value="1"/>
</dbReference>
<keyword evidence="9 12" id="KW-0560">Oxidoreductase</keyword>
<keyword evidence="8 12" id="KW-0274">FAD</keyword>
<evidence type="ECO:0000256" key="10">
    <source>
        <dbReference type="ARBA" id="ARBA00048305"/>
    </source>
</evidence>
<dbReference type="PANTHER" id="PTHR42716:SF2">
    <property type="entry name" value="L-ASPARTATE OXIDASE, CHLOROPLASTIC"/>
    <property type="match status" value="1"/>
</dbReference>
<dbReference type="NCBIfam" id="NF005978">
    <property type="entry name" value="PRK08071.1"/>
    <property type="match status" value="1"/>
</dbReference>
<comment type="function">
    <text evidence="12">Catalyzes the oxidation of L-aspartate to iminoaspartate.</text>
</comment>
<dbReference type="EMBL" id="CP095075">
    <property type="protein sequence ID" value="UOR11569.1"/>
    <property type="molecule type" value="Genomic_DNA"/>
</dbReference>
<dbReference type="Pfam" id="PF00890">
    <property type="entry name" value="FAD_binding_2"/>
    <property type="match status" value="1"/>
</dbReference>
<keyword evidence="6 12" id="KW-0285">Flavoprotein</keyword>
<comment type="pathway">
    <text evidence="2 12">Cofactor biosynthesis; NAD(+) biosynthesis; iminoaspartate from L-aspartate (oxidase route): step 1/1.</text>
</comment>
<dbReference type="Gene3D" id="1.20.58.100">
    <property type="entry name" value="Fumarate reductase/succinate dehydrogenase flavoprotein-like, C-terminal domain"/>
    <property type="match status" value="1"/>
</dbReference>
<evidence type="ECO:0000256" key="11">
    <source>
        <dbReference type="NCBIfam" id="TIGR00551"/>
    </source>
</evidence>
<evidence type="ECO:0000256" key="8">
    <source>
        <dbReference type="ARBA" id="ARBA00022827"/>
    </source>
</evidence>
<dbReference type="EC" id="1.4.3.16" evidence="4 11"/>
<reference evidence="15" key="1">
    <citation type="submission" date="2022-04" db="EMBL/GenBank/DDBJ databases">
        <title>Halobacillus sp. isolated from saltern.</title>
        <authorList>
            <person name="Won M."/>
            <person name="Lee C.-M."/>
            <person name="Woen H.-Y."/>
            <person name="Kwon S.-W."/>
        </authorList>
    </citation>
    <scope>NUCLEOTIDE SEQUENCE</scope>
    <source>
        <strain evidence="15">SSHM10-5</strain>
    </source>
</reference>
<evidence type="ECO:0000256" key="1">
    <source>
        <dbReference type="ARBA" id="ARBA00001974"/>
    </source>
</evidence>
<sequence>MNRADVIIVGSGIAALQLAVHLPRNFHVIVLTKSQMKKSNSSLAQGGIAAAIGAEDDPTFHYKDTMEAGRNVNNQLAVHRLTDKAPETIQELVNDQCPFDRDQNGSLQLGREGAHSHSRIVHSGGDQTGRMMIDCLVEKLGSNVHIYENQCVYDLHMEKEGRCYGVKSKTGDELSHSIFAPHVVLATGGCGQLYSFTSNAKEVTGDGIALAYWAGARVKNMEFVQFHPTLLFCNGKTEGLVSEAIRGEGAQLVDDKGKQIMAGVHPMRDLAPRHVVAQTIFNSIQKGRPVYLDISSIPEFKKRFPTAAQLCQRNQVSGSIPVAPGCHFLMGGIEVDDVGRTNVPGLYAVGEAACTDVHGANRLASNSLLEGLVYGKKLAKHIAEQALTPFFQEPPSCNHHENVSGLTLPTVEEIQCHMMDRAGIVREEKSLLTQLKWIESFKLEKWVRTDFSQLTIKQWSILSMLQTSWLITNAALKRTESRGGHFRSDFPYERDEWQGKHTTEIRCSEKRRSLESVKA</sequence>
<comment type="similarity">
    <text evidence="3 12">Belongs to the FAD-dependent oxidoreductase 2 family. NadB subfamily.</text>
</comment>
<evidence type="ECO:0000313" key="16">
    <source>
        <dbReference type="Proteomes" id="UP000830326"/>
    </source>
</evidence>
<dbReference type="SUPFAM" id="SSF56425">
    <property type="entry name" value="Succinate dehydrogenase/fumarate reductase flavoprotein, catalytic domain"/>
    <property type="match status" value="1"/>
</dbReference>
<dbReference type="InterPro" id="IPR037099">
    <property type="entry name" value="Fum_R/Succ_DH_flav-like_C_sf"/>
</dbReference>
<dbReference type="PANTHER" id="PTHR42716">
    <property type="entry name" value="L-ASPARTATE OXIDASE"/>
    <property type="match status" value="1"/>
</dbReference>
<evidence type="ECO:0000256" key="3">
    <source>
        <dbReference type="ARBA" id="ARBA00008562"/>
    </source>
</evidence>
<evidence type="ECO:0000259" key="14">
    <source>
        <dbReference type="Pfam" id="PF02910"/>
    </source>
</evidence>
<dbReference type="RefSeq" id="WP_245031683.1">
    <property type="nucleotide sequence ID" value="NZ_CP095075.1"/>
</dbReference>
<dbReference type="InterPro" id="IPR015939">
    <property type="entry name" value="Fum_Rdtase/Succ_DH_flav-like_C"/>
</dbReference>
<keyword evidence="16" id="KW-1185">Reference proteome</keyword>
<gene>
    <name evidence="15" type="primary">nadB</name>
    <name evidence="15" type="ORF">MUO15_18620</name>
</gene>
<dbReference type="PRINTS" id="PR00368">
    <property type="entry name" value="FADPNR"/>
</dbReference>
<accession>A0ABY4HAD2</accession>
<evidence type="ECO:0000256" key="5">
    <source>
        <dbReference type="ARBA" id="ARBA00021901"/>
    </source>
</evidence>
<dbReference type="Proteomes" id="UP000830326">
    <property type="component" value="Chromosome"/>
</dbReference>
<protein>
    <recommendedName>
        <fullName evidence="5 11">L-aspartate oxidase</fullName>
        <ecNumber evidence="4 11">1.4.3.16</ecNumber>
    </recommendedName>
</protein>
<evidence type="ECO:0000256" key="6">
    <source>
        <dbReference type="ARBA" id="ARBA00022630"/>
    </source>
</evidence>
<comment type="cofactor">
    <cofactor evidence="1 12">
        <name>FAD</name>
        <dbReference type="ChEBI" id="CHEBI:57692"/>
    </cofactor>
</comment>
<evidence type="ECO:0000313" key="15">
    <source>
        <dbReference type="EMBL" id="UOR11569.1"/>
    </source>
</evidence>
<evidence type="ECO:0000256" key="9">
    <source>
        <dbReference type="ARBA" id="ARBA00023002"/>
    </source>
</evidence>
<name>A0ABY4HAD2_9BACI</name>
<dbReference type="SUPFAM" id="SSF51905">
    <property type="entry name" value="FAD/NAD(P)-binding domain"/>
    <property type="match status" value="1"/>
</dbReference>
<dbReference type="InterPro" id="IPR027477">
    <property type="entry name" value="Succ_DH/fumarate_Rdtase_cat_sf"/>
</dbReference>
<keyword evidence="7 12" id="KW-0662">Pyridine nucleotide biosynthesis</keyword>
<dbReference type="Gene3D" id="3.50.50.60">
    <property type="entry name" value="FAD/NAD(P)-binding domain"/>
    <property type="match status" value="1"/>
</dbReference>
<dbReference type="Gene3D" id="3.90.700.10">
    <property type="entry name" value="Succinate dehydrogenase/fumarate reductase flavoprotein, catalytic domain"/>
    <property type="match status" value="1"/>
</dbReference>
<evidence type="ECO:0000256" key="2">
    <source>
        <dbReference type="ARBA" id="ARBA00004950"/>
    </source>
</evidence>
<dbReference type="InterPro" id="IPR036188">
    <property type="entry name" value="FAD/NAD-bd_sf"/>
</dbReference>
<organism evidence="15 16">
    <name type="scientific">Halobacillus amylolyticus</name>
    <dbReference type="NCBI Taxonomy" id="2932259"/>
    <lineage>
        <taxon>Bacteria</taxon>
        <taxon>Bacillati</taxon>
        <taxon>Bacillota</taxon>
        <taxon>Bacilli</taxon>
        <taxon>Bacillales</taxon>
        <taxon>Bacillaceae</taxon>
        <taxon>Halobacillus</taxon>
    </lineage>
</organism>
<dbReference type="GO" id="GO:0008734">
    <property type="term" value="F:L-aspartate oxidase activity"/>
    <property type="evidence" value="ECO:0007669"/>
    <property type="project" value="UniProtKB-EC"/>
</dbReference>
<dbReference type="InterPro" id="IPR003953">
    <property type="entry name" value="FAD-dep_OxRdtase_2_FAD-bd"/>
</dbReference>
<feature type="domain" description="FAD-dependent oxidoreductase 2 FAD-binding" evidence="13">
    <location>
        <begin position="5"/>
        <end position="368"/>
    </location>
</feature>
<evidence type="ECO:0000256" key="4">
    <source>
        <dbReference type="ARBA" id="ARBA00012173"/>
    </source>
</evidence>
<comment type="subcellular location">
    <subcellularLocation>
        <location evidence="12">Cytoplasm</location>
    </subcellularLocation>
</comment>
<dbReference type="NCBIfam" id="TIGR00551">
    <property type="entry name" value="nadB"/>
    <property type="match status" value="1"/>
</dbReference>